<evidence type="ECO:0000256" key="1">
    <source>
        <dbReference type="ARBA" id="ARBA00005495"/>
    </source>
</evidence>
<keyword evidence="7" id="KW-1185">Reference proteome</keyword>
<dbReference type="InterPro" id="IPR006913">
    <property type="entry name" value="CENP-V/GFA"/>
</dbReference>
<protein>
    <submittedName>
        <fullName evidence="6">GFA family protein</fullName>
    </submittedName>
</protein>
<dbReference type="Proteomes" id="UP000298781">
    <property type="component" value="Chromosome"/>
</dbReference>
<organism evidence="6 7">
    <name type="scientific">Phreatobacter stygius</name>
    <dbReference type="NCBI Taxonomy" id="1940610"/>
    <lineage>
        <taxon>Bacteria</taxon>
        <taxon>Pseudomonadati</taxon>
        <taxon>Pseudomonadota</taxon>
        <taxon>Alphaproteobacteria</taxon>
        <taxon>Hyphomicrobiales</taxon>
        <taxon>Phreatobacteraceae</taxon>
        <taxon>Phreatobacter</taxon>
    </lineage>
</organism>
<dbReference type="GO" id="GO:0016846">
    <property type="term" value="F:carbon-sulfur lyase activity"/>
    <property type="evidence" value="ECO:0007669"/>
    <property type="project" value="InterPro"/>
</dbReference>
<dbReference type="GO" id="GO:0046872">
    <property type="term" value="F:metal ion binding"/>
    <property type="evidence" value="ECO:0007669"/>
    <property type="project" value="UniProtKB-KW"/>
</dbReference>
<feature type="domain" description="CENP-V/GFA" evidence="5">
    <location>
        <begin position="5"/>
        <end position="116"/>
    </location>
</feature>
<dbReference type="SUPFAM" id="SSF51316">
    <property type="entry name" value="Mss4-like"/>
    <property type="match status" value="1"/>
</dbReference>
<evidence type="ECO:0000256" key="2">
    <source>
        <dbReference type="ARBA" id="ARBA00022723"/>
    </source>
</evidence>
<accession>A0A4D7BHA3</accession>
<dbReference type="OrthoDB" id="9807246at2"/>
<dbReference type="InterPro" id="IPR011057">
    <property type="entry name" value="Mss4-like_sf"/>
</dbReference>
<dbReference type="PROSITE" id="PS51891">
    <property type="entry name" value="CENP_V_GFA"/>
    <property type="match status" value="1"/>
</dbReference>
<keyword evidence="2" id="KW-0479">Metal-binding</keyword>
<dbReference type="Pfam" id="PF04828">
    <property type="entry name" value="GFA"/>
    <property type="match status" value="1"/>
</dbReference>
<dbReference type="EMBL" id="CP039690">
    <property type="protein sequence ID" value="QCI68516.1"/>
    <property type="molecule type" value="Genomic_DNA"/>
</dbReference>
<keyword evidence="3" id="KW-0862">Zinc</keyword>
<comment type="similarity">
    <text evidence="1">Belongs to the Gfa family.</text>
</comment>
<dbReference type="Gene3D" id="3.90.1590.10">
    <property type="entry name" value="glutathione-dependent formaldehyde- activating enzyme (gfa)"/>
    <property type="match status" value="1"/>
</dbReference>
<evidence type="ECO:0000256" key="3">
    <source>
        <dbReference type="ARBA" id="ARBA00022833"/>
    </source>
</evidence>
<evidence type="ECO:0000313" key="7">
    <source>
        <dbReference type="Proteomes" id="UP000298781"/>
    </source>
</evidence>
<gene>
    <name evidence="6" type="ORF">E8M01_32390</name>
</gene>
<evidence type="ECO:0000313" key="6">
    <source>
        <dbReference type="EMBL" id="QCI68516.1"/>
    </source>
</evidence>
<evidence type="ECO:0000259" key="5">
    <source>
        <dbReference type="PROSITE" id="PS51891"/>
    </source>
</evidence>
<dbReference type="AlphaFoldDB" id="A0A4D7BHA3"/>
<name>A0A4D7BHA3_9HYPH</name>
<proteinExistence type="inferred from homology"/>
<dbReference type="PANTHER" id="PTHR33337">
    <property type="entry name" value="GFA DOMAIN-CONTAINING PROTEIN"/>
    <property type="match status" value="1"/>
</dbReference>
<evidence type="ECO:0000256" key="4">
    <source>
        <dbReference type="ARBA" id="ARBA00023239"/>
    </source>
</evidence>
<dbReference type="RefSeq" id="WP_136963935.1">
    <property type="nucleotide sequence ID" value="NZ_CP039690.1"/>
</dbReference>
<keyword evidence="4" id="KW-0456">Lyase</keyword>
<reference evidence="6 7" key="1">
    <citation type="submission" date="2019-04" db="EMBL/GenBank/DDBJ databases">
        <title>Phreatobacter aquaticus sp. nov.</title>
        <authorList>
            <person name="Choi A."/>
        </authorList>
    </citation>
    <scope>NUCLEOTIDE SEQUENCE [LARGE SCALE GENOMIC DNA]</scope>
    <source>
        <strain evidence="6 7">KCTC 52518</strain>
    </source>
</reference>
<sequence length="132" mass="14700">MAPVLTGGCNCGAVRYTAEGPPLRTGLCHCQTCRRETGSHGMWFGVWNRGAVSISGETSSWTERTETRHFCPRCGSRLFATSDDEEIEIRLGTLDQAPSKLRPDYELWIVRREHWAEPLAGTAQYPGNRSEG</sequence>
<dbReference type="PANTHER" id="PTHR33337:SF40">
    <property type="entry name" value="CENP-V_GFA DOMAIN-CONTAINING PROTEIN-RELATED"/>
    <property type="match status" value="1"/>
</dbReference>
<dbReference type="KEGG" id="pstg:E8M01_32390"/>